<dbReference type="PANTHER" id="PTHR47074:SF48">
    <property type="entry name" value="POLYNUCLEOTIDYL TRANSFERASE, RIBONUCLEASE H-LIKE SUPERFAMILY PROTEIN"/>
    <property type="match status" value="1"/>
</dbReference>
<sequence>MSEPWLRGEEGAWFPSPQVQGAYNITVNELMNTNVKSWNKEKIESIFPLHITNRILNTPLFDMIEEDSLIWEDNIHGQYSVKSGYKLMSNAAGRSDVVVQQCGWERLWKIHAPPKAKHLLWRICKGCLPTRTRLQERRVLCPLSCPLCVQSNEDDWHIFFECNDSVQATAAAGLDSLITPRIQQQTRVSDVIMQVCSTANQQEAGVFAMLLWLLWNNRNNCVWNDTRESGRSLGFKARLLWEEWAAVQQVQQPTESINQQQQQQLHSWNKPPVGWYKCNVDAGFHKEVNKTSFGWCLRDHEGSIIVAGTNWKDGIYSILEGETLALLHAMKEIVQRGFSHVIFETDSMGMVNAIQHLRGGYSEFSSLICHVKNTLLLYPNFVVKFIKRQANMVAHTLARA</sequence>
<organism evidence="3 4">
    <name type="scientific">Trifolium medium</name>
    <dbReference type="NCBI Taxonomy" id="97028"/>
    <lineage>
        <taxon>Eukaryota</taxon>
        <taxon>Viridiplantae</taxon>
        <taxon>Streptophyta</taxon>
        <taxon>Embryophyta</taxon>
        <taxon>Tracheophyta</taxon>
        <taxon>Spermatophyta</taxon>
        <taxon>Magnoliopsida</taxon>
        <taxon>eudicotyledons</taxon>
        <taxon>Gunneridae</taxon>
        <taxon>Pentapetalae</taxon>
        <taxon>rosids</taxon>
        <taxon>fabids</taxon>
        <taxon>Fabales</taxon>
        <taxon>Fabaceae</taxon>
        <taxon>Papilionoideae</taxon>
        <taxon>50 kb inversion clade</taxon>
        <taxon>NPAAA clade</taxon>
        <taxon>Hologalegina</taxon>
        <taxon>IRL clade</taxon>
        <taxon>Trifolieae</taxon>
        <taxon>Trifolium</taxon>
    </lineage>
</organism>
<feature type="domain" description="Reverse transcriptase zinc-binding" evidence="2">
    <location>
        <begin position="79"/>
        <end position="165"/>
    </location>
</feature>
<dbReference type="Proteomes" id="UP000265520">
    <property type="component" value="Unassembled WGS sequence"/>
</dbReference>
<accession>A0A392N306</accession>
<evidence type="ECO:0000259" key="2">
    <source>
        <dbReference type="Pfam" id="PF13966"/>
    </source>
</evidence>
<name>A0A392N306_9FABA</name>
<dbReference type="InterPro" id="IPR012337">
    <property type="entry name" value="RNaseH-like_sf"/>
</dbReference>
<feature type="non-terminal residue" evidence="3">
    <location>
        <position position="400"/>
    </location>
</feature>
<evidence type="ECO:0000313" key="3">
    <source>
        <dbReference type="EMBL" id="MCH94197.1"/>
    </source>
</evidence>
<comment type="caution">
    <text evidence="3">The sequence shown here is derived from an EMBL/GenBank/DDBJ whole genome shotgun (WGS) entry which is preliminary data.</text>
</comment>
<dbReference type="InterPro" id="IPR002156">
    <property type="entry name" value="RNaseH_domain"/>
</dbReference>
<keyword evidence="4" id="KW-1185">Reference proteome</keyword>
<feature type="domain" description="RNase H type-1" evidence="1">
    <location>
        <begin position="279"/>
        <end position="399"/>
    </location>
</feature>
<dbReference type="InterPro" id="IPR036397">
    <property type="entry name" value="RNaseH_sf"/>
</dbReference>
<protein>
    <submittedName>
        <fullName evidence="3">Ribonuclease H protein</fullName>
    </submittedName>
</protein>
<dbReference type="Gene3D" id="3.30.420.10">
    <property type="entry name" value="Ribonuclease H-like superfamily/Ribonuclease H"/>
    <property type="match status" value="1"/>
</dbReference>
<dbReference type="AlphaFoldDB" id="A0A392N306"/>
<dbReference type="GO" id="GO:0004523">
    <property type="term" value="F:RNA-DNA hybrid ribonuclease activity"/>
    <property type="evidence" value="ECO:0007669"/>
    <property type="project" value="InterPro"/>
</dbReference>
<dbReference type="CDD" id="cd06222">
    <property type="entry name" value="RNase_H_like"/>
    <property type="match status" value="1"/>
</dbReference>
<evidence type="ECO:0000313" key="4">
    <source>
        <dbReference type="Proteomes" id="UP000265520"/>
    </source>
</evidence>
<dbReference type="Pfam" id="PF13966">
    <property type="entry name" value="zf-RVT"/>
    <property type="match status" value="1"/>
</dbReference>
<reference evidence="3 4" key="1">
    <citation type="journal article" date="2018" name="Front. Plant Sci.">
        <title>Red Clover (Trifolium pratense) and Zigzag Clover (T. medium) - A Picture of Genomic Similarities and Differences.</title>
        <authorList>
            <person name="Dluhosova J."/>
            <person name="Istvanek J."/>
            <person name="Nedelnik J."/>
            <person name="Repkova J."/>
        </authorList>
    </citation>
    <scope>NUCLEOTIDE SEQUENCE [LARGE SCALE GENOMIC DNA]</scope>
    <source>
        <strain evidence="4">cv. 10/8</strain>
        <tissue evidence="3">Leaf</tissue>
    </source>
</reference>
<dbReference type="SUPFAM" id="SSF53098">
    <property type="entry name" value="Ribonuclease H-like"/>
    <property type="match status" value="1"/>
</dbReference>
<dbReference type="Pfam" id="PF13456">
    <property type="entry name" value="RVT_3"/>
    <property type="match status" value="1"/>
</dbReference>
<dbReference type="PANTHER" id="PTHR47074">
    <property type="entry name" value="BNAC02G40300D PROTEIN"/>
    <property type="match status" value="1"/>
</dbReference>
<evidence type="ECO:0000259" key="1">
    <source>
        <dbReference type="Pfam" id="PF13456"/>
    </source>
</evidence>
<dbReference type="InterPro" id="IPR026960">
    <property type="entry name" value="RVT-Znf"/>
</dbReference>
<dbReference type="GO" id="GO:0003676">
    <property type="term" value="F:nucleic acid binding"/>
    <property type="evidence" value="ECO:0007669"/>
    <property type="project" value="InterPro"/>
</dbReference>
<proteinExistence type="predicted"/>
<dbReference type="EMBL" id="LXQA010026754">
    <property type="protein sequence ID" value="MCH94197.1"/>
    <property type="molecule type" value="Genomic_DNA"/>
</dbReference>
<dbReference type="InterPro" id="IPR044730">
    <property type="entry name" value="RNase_H-like_dom_plant"/>
</dbReference>
<dbReference type="InterPro" id="IPR052929">
    <property type="entry name" value="RNase_H-like_EbsB-rel"/>
</dbReference>